<comment type="caution">
    <text evidence="1">The sequence shown here is derived from an EMBL/GenBank/DDBJ whole genome shotgun (WGS) entry which is preliminary data.</text>
</comment>
<evidence type="ECO:0000313" key="2">
    <source>
        <dbReference type="Proteomes" id="UP001321481"/>
    </source>
</evidence>
<dbReference type="EMBL" id="JASJND010000001">
    <property type="protein sequence ID" value="MDJ1113251.1"/>
    <property type="molecule type" value="Genomic_DNA"/>
</dbReference>
<organism evidence="1 2">
    <name type="scientific">Microbacterium dauci</name>
    <dbReference type="NCBI Taxonomy" id="3048008"/>
    <lineage>
        <taxon>Bacteria</taxon>
        <taxon>Bacillati</taxon>
        <taxon>Actinomycetota</taxon>
        <taxon>Actinomycetes</taxon>
        <taxon>Micrococcales</taxon>
        <taxon>Microbacteriaceae</taxon>
        <taxon>Microbacterium</taxon>
    </lineage>
</organism>
<dbReference type="SUPFAM" id="SSF52266">
    <property type="entry name" value="SGNH hydrolase"/>
    <property type="match status" value="2"/>
</dbReference>
<dbReference type="Proteomes" id="UP001321481">
    <property type="component" value="Unassembled WGS sequence"/>
</dbReference>
<sequence>MVLKKVAEFDGAADETTADNIREESSHSREAVVEVITPVAAGIISSNPTVIAAASAAVDDQIDEKDLLVGAYPVSPRNGKALILAARRRVLAAWRRSDGMLDTDTARAFGKRISDVGSVGASRRAGARYPWTHLWAAGGRVLMYIDRADGLLKYWDGQLVGGGTDTVLAEILGDGDSTTQGADLANQVEERWTTWLQTDLGIPVTNHGVSGNRAADIGAMAGTFIATATVTGGSIPATGSVTLTLDASPYYGTGNDVPAPASVDVYVPGGGIIPGTITRTGQTTVAFTPTGLSGAVAATTVEVQVTIGKPFRRGIRLISAGVNDEPGIVAGTTVIQDVKDRYLEYFTAQAGEVFSWGLLDRGLTEGTSSQYTGNPAAAGIIYDYIDEMEEWLHAQLGVRFIPVRKYLASTQALADAVMFQPGFTPTSDDNAAVAAGRVPPSFRSSPTSVHLNALGHRLQARFMGRHLRRYSTLSERFAS</sequence>
<keyword evidence="2" id="KW-1185">Reference proteome</keyword>
<reference evidence="1 2" key="1">
    <citation type="submission" date="2023-05" db="EMBL/GenBank/DDBJ databases">
        <title>Microbacterium dauci sp.nov., Isolated from Carrot Rhizosphere Soil.</title>
        <authorList>
            <person name="Xiao Z."/>
            <person name="Zheng J."/>
        </authorList>
    </citation>
    <scope>NUCLEOTIDE SEQUENCE [LARGE SCALE GENOMIC DNA]</scope>
    <source>
        <strain evidence="1 2">LX3-4</strain>
    </source>
</reference>
<gene>
    <name evidence="1" type="ORF">QNI14_02155</name>
</gene>
<proteinExistence type="predicted"/>
<accession>A0ABT6ZB79</accession>
<dbReference type="RefSeq" id="WP_283714542.1">
    <property type="nucleotide sequence ID" value="NZ_JASJND010000001.1"/>
</dbReference>
<name>A0ABT6ZB79_9MICO</name>
<evidence type="ECO:0000313" key="1">
    <source>
        <dbReference type="EMBL" id="MDJ1113251.1"/>
    </source>
</evidence>
<protein>
    <submittedName>
        <fullName evidence="1">Uncharacterized protein</fullName>
    </submittedName>
</protein>